<sequence length="803" mass="89839">MNLARVKRQKVTVACDQCRSKKIKCDGRRPTCNSCQKKVGAGVRCSWETGSARLSGRQSSDYLRWLDGIPDSTCRNNHATSSTRVQQSSGIGISQQDSALDFQSLLLRNGPLYPRPASSTDPNIFSPPSAPAGVSKTLDLDEHGPVRHQQQQCGSAQRRRRRQQQPHEVSPSEHAVHAVIGATVDEENRDGFFGNSSAGTFMQHVKKVVLQKVGATQQQPSRASLVHEDFSPPRTLPASGHTTKRPEPVDYVLPTRRKADSLVSAYWRYVHVLYPYLDKLEIEGDYERLWKSDEGNGSIIADERAFMCLLNAMFALASQFDEQSPIEERQRSGHVFCTRARELSDIVETGTIRSVQSFLILGQYFQSTSEPHSCWIFVGLAVRTAQSLGLNWPETSERCADIKTRELLRKTWHACVLMDRTLSMTYGRPCMIGQRAASVVPLPLPFDEEHLCSAGSSQVPSPPGQRHQNTASAEFFVLSLRLFEILHDVIFHFYSVNHLQEKSVDNDRYFGSSSNSQASVFEIERRISKWERDLPQHLRVGGTIPQNDGAAAATLHLAADTKQPPCRQLHVRLLLLRLALSHFFTSESQDGASRDIPLGDLLSHKVLLQCAVICVKTALQAIDTIYEQRGNEPGDVGFCAAWWYNVLYLYTSATVLIAARLSSDILAEFSEQLILEGWRRALEALRGYSHFGASIQRLVTTLRLLYEAVPQQYSRFKENPRQTQPDYSASTFRDPGEGTTRTPAYYSLDFSSAAAIANETSRGHLPQDEMIATTTLDDDTLLDFDAVFDPNDLSWLMTIPLDS</sequence>
<dbReference type="AlphaFoldDB" id="A0A0D2AMZ0"/>
<dbReference type="Pfam" id="PF04082">
    <property type="entry name" value="Fungal_trans"/>
    <property type="match status" value="1"/>
</dbReference>
<gene>
    <name evidence="8" type="ORF">PV06_06904</name>
</gene>
<accession>A0A0D2AMZ0</accession>
<dbReference type="PANTHER" id="PTHR47424">
    <property type="entry name" value="REGULATORY PROTEIN GAL4"/>
    <property type="match status" value="1"/>
</dbReference>
<dbReference type="GeneID" id="27358978"/>
<keyword evidence="2" id="KW-0805">Transcription regulation</keyword>
<dbReference type="InterPro" id="IPR007219">
    <property type="entry name" value="XnlR_reg_dom"/>
</dbReference>
<dbReference type="GO" id="GO:0006351">
    <property type="term" value="P:DNA-templated transcription"/>
    <property type="evidence" value="ECO:0007669"/>
    <property type="project" value="InterPro"/>
</dbReference>
<feature type="compositionally biased region" description="Low complexity" evidence="6">
    <location>
        <begin position="147"/>
        <end position="156"/>
    </location>
</feature>
<dbReference type="PROSITE" id="PS50048">
    <property type="entry name" value="ZN2_CY6_FUNGAL_2"/>
    <property type="match status" value="1"/>
</dbReference>
<keyword evidence="3" id="KW-0238">DNA-binding</keyword>
<dbReference type="STRING" id="215243.A0A0D2AMZ0"/>
<reference evidence="8 9" key="1">
    <citation type="submission" date="2015-01" db="EMBL/GenBank/DDBJ databases">
        <title>The Genome Sequence of Exophiala oligosperma CBS72588.</title>
        <authorList>
            <consortium name="The Broad Institute Genomics Platform"/>
            <person name="Cuomo C."/>
            <person name="de Hoog S."/>
            <person name="Gorbushina A."/>
            <person name="Stielow B."/>
            <person name="Teixiera M."/>
            <person name="Abouelleil A."/>
            <person name="Chapman S.B."/>
            <person name="Priest M."/>
            <person name="Young S.K."/>
            <person name="Wortman J."/>
            <person name="Nusbaum C."/>
            <person name="Birren B."/>
        </authorList>
    </citation>
    <scope>NUCLEOTIDE SEQUENCE [LARGE SCALE GENOMIC DNA]</scope>
    <source>
        <strain evidence="8 9">CBS 72588</strain>
    </source>
</reference>
<feature type="domain" description="Zn(2)-C6 fungal-type" evidence="7">
    <location>
        <begin position="14"/>
        <end position="47"/>
    </location>
</feature>
<dbReference type="InterPro" id="IPR051127">
    <property type="entry name" value="Fungal_SecMet_Regulators"/>
</dbReference>
<dbReference type="SMART" id="SM00066">
    <property type="entry name" value="GAL4"/>
    <property type="match status" value="1"/>
</dbReference>
<dbReference type="HOGENOM" id="CLU_008511_3_0_1"/>
<keyword evidence="5" id="KW-0539">Nucleus</keyword>
<protein>
    <recommendedName>
        <fullName evidence="7">Zn(2)-C6 fungal-type domain-containing protein</fullName>
    </recommendedName>
</protein>
<dbReference type="PANTHER" id="PTHR47424:SF4">
    <property type="entry name" value="ZN(II)2CYS6 TRANSCRIPTION FACTOR (EUROFUNG)"/>
    <property type="match status" value="1"/>
</dbReference>
<dbReference type="OrthoDB" id="424974at2759"/>
<dbReference type="Gene3D" id="4.10.240.10">
    <property type="entry name" value="Zn(2)-C6 fungal-type DNA-binding domain"/>
    <property type="match status" value="1"/>
</dbReference>
<evidence type="ECO:0000256" key="5">
    <source>
        <dbReference type="ARBA" id="ARBA00023242"/>
    </source>
</evidence>
<feature type="region of interest" description="Disordered" evidence="6">
    <location>
        <begin position="113"/>
        <end position="176"/>
    </location>
</feature>
<dbReference type="SMART" id="SM00906">
    <property type="entry name" value="Fungal_trans"/>
    <property type="match status" value="1"/>
</dbReference>
<dbReference type="GO" id="GO:0008270">
    <property type="term" value="F:zinc ion binding"/>
    <property type="evidence" value="ECO:0007669"/>
    <property type="project" value="InterPro"/>
</dbReference>
<evidence type="ECO:0000256" key="2">
    <source>
        <dbReference type="ARBA" id="ARBA00023015"/>
    </source>
</evidence>
<dbReference type="Pfam" id="PF00172">
    <property type="entry name" value="Zn_clus"/>
    <property type="match status" value="1"/>
</dbReference>
<name>A0A0D2AMZ0_9EURO</name>
<keyword evidence="1" id="KW-0479">Metal-binding</keyword>
<evidence type="ECO:0000256" key="3">
    <source>
        <dbReference type="ARBA" id="ARBA00023125"/>
    </source>
</evidence>
<keyword evidence="4" id="KW-0804">Transcription</keyword>
<evidence type="ECO:0000313" key="8">
    <source>
        <dbReference type="EMBL" id="KIW41336.1"/>
    </source>
</evidence>
<evidence type="ECO:0000256" key="4">
    <source>
        <dbReference type="ARBA" id="ARBA00023163"/>
    </source>
</evidence>
<organism evidence="8 9">
    <name type="scientific">Exophiala oligosperma</name>
    <dbReference type="NCBI Taxonomy" id="215243"/>
    <lineage>
        <taxon>Eukaryota</taxon>
        <taxon>Fungi</taxon>
        <taxon>Dikarya</taxon>
        <taxon>Ascomycota</taxon>
        <taxon>Pezizomycotina</taxon>
        <taxon>Eurotiomycetes</taxon>
        <taxon>Chaetothyriomycetidae</taxon>
        <taxon>Chaetothyriales</taxon>
        <taxon>Herpotrichiellaceae</taxon>
        <taxon>Exophiala</taxon>
    </lineage>
</organism>
<dbReference type="CDD" id="cd12148">
    <property type="entry name" value="fungal_TF_MHR"/>
    <property type="match status" value="1"/>
</dbReference>
<evidence type="ECO:0000256" key="1">
    <source>
        <dbReference type="ARBA" id="ARBA00022723"/>
    </source>
</evidence>
<dbReference type="CDD" id="cd00067">
    <property type="entry name" value="GAL4"/>
    <property type="match status" value="1"/>
</dbReference>
<evidence type="ECO:0000259" key="7">
    <source>
        <dbReference type="PROSITE" id="PS50048"/>
    </source>
</evidence>
<dbReference type="GO" id="GO:0005634">
    <property type="term" value="C:nucleus"/>
    <property type="evidence" value="ECO:0007669"/>
    <property type="project" value="TreeGrafter"/>
</dbReference>
<dbReference type="RefSeq" id="XP_016261552.1">
    <property type="nucleotide sequence ID" value="XM_016408072.1"/>
</dbReference>
<proteinExistence type="predicted"/>
<feature type="region of interest" description="Disordered" evidence="6">
    <location>
        <begin position="717"/>
        <end position="738"/>
    </location>
</feature>
<dbReference type="GO" id="GO:0000978">
    <property type="term" value="F:RNA polymerase II cis-regulatory region sequence-specific DNA binding"/>
    <property type="evidence" value="ECO:0007669"/>
    <property type="project" value="TreeGrafter"/>
</dbReference>
<evidence type="ECO:0000256" key="6">
    <source>
        <dbReference type="SAM" id="MobiDB-lite"/>
    </source>
</evidence>
<dbReference type="InterPro" id="IPR036864">
    <property type="entry name" value="Zn2-C6_fun-type_DNA-bd_sf"/>
</dbReference>
<dbReference type="GO" id="GO:0000981">
    <property type="term" value="F:DNA-binding transcription factor activity, RNA polymerase II-specific"/>
    <property type="evidence" value="ECO:0007669"/>
    <property type="project" value="InterPro"/>
</dbReference>
<dbReference type="VEuPathDB" id="FungiDB:PV06_06904"/>
<dbReference type="InterPro" id="IPR001138">
    <property type="entry name" value="Zn2Cys6_DnaBD"/>
</dbReference>
<feature type="compositionally biased region" description="Polar residues" evidence="6">
    <location>
        <begin position="721"/>
        <end position="731"/>
    </location>
</feature>
<dbReference type="SUPFAM" id="SSF57701">
    <property type="entry name" value="Zn2/Cys6 DNA-binding domain"/>
    <property type="match status" value="1"/>
</dbReference>
<dbReference type="EMBL" id="KN847337">
    <property type="protein sequence ID" value="KIW41336.1"/>
    <property type="molecule type" value="Genomic_DNA"/>
</dbReference>
<dbReference type="Proteomes" id="UP000053342">
    <property type="component" value="Unassembled WGS sequence"/>
</dbReference>
<evidence type="ECO:0000313" key="9">
    <source>
        <dbReference type="Proteomes" id="UP000053342"/>
    </source>
</evidence>
<dbReference type="GO" id="GO:0000435">
    <property type="term" value="P:positive regulation of transcription from RNA polymerase II promoter by galactose"/>
    <property type="evidence" value="ECO:0007669"/>
    <property type="project" value="TreeGrafter"/>
</dbReference>
<feature type="region of interest" description="Disordered" evidence="6">
    <location>
        <begin position="219"/>
        <end position="248"/>
    </location>
</feature>
<keyword evidence="9" id="KW-1185">Reference proteome</keyword>